<gene>
    <name evidence="2" type="ORF">SAMN04490178_1098</name>
</gene>
<name>A0A1H8ULH2_9FIRM</name>
<organism evidence="2 3">
    <name type="scientific">Propionispora vibrioides</name>
    <dbReference type="NCBI Taxonomy" id="112903"/>
    <lineage>
        <taxon>Bacteria</taxon>
        <taxon>Bacillati</taxon>
        <taxon>Bacillota</taxon>
        <taxon>Negativicutes</taxon>
        <taxon>Selenomonadales</taxon>
        <taxon>Sporomusaceae</taxon>
        <taxon>Propionispora</taxon>
    </lineage>
</organism>
<evidence type="ECO:0000256" key="1">
    <source>
        <dbReference type="SAM" id="Phobius"/>
    </source>
</evidence>
<evidence type="ECO:0000313" key="2">
    <source>
        <dbReference type="EMBL" id="SEP03458.1"/>
    </source>
</evidence>
<dbReference type="EMBL" id="FODY01000009">
    <property type="protein sequence ID" value="SEP03458.1"/>
    <property type="molecule type" value="Genomic_DNA"/>
</dbReference>
<dbReference type="RefSeq" id="WP_091746035.1">
    <property type="nucleotide sequence ID" value="NZ_FODY01000009.1"/>
</dbReference>
<keyword evidence="3" id="KW-1185">Reference proteome</keyword>
<dbReference type="Pfam" id="PF06923">
    <property type="entry name" value="GutM"/>
    <property type="match status" value="1"/>
</dbReference>
<evidence type="ECO:0000313" key="3">
    <source>
        <dbReference type="Proteomes" id="UP000198847"/>
    </source>
</evidence>
<dbReference type="InterPro" id="IPR009693">
    <property type="entry name" value="Glucitol_operon_activator"/>
</dbReference>
<keyword evidence="1" id="KW-0812">Transmembrane</keyword>
<protein>
    <submittedName>
        <fullName evidence="2">Glucitol operon activator protein (GutM)</fullName>
    </submittedName>
</protein>
<keyword evidence="1" id="KW-1133">Transmembrane helix</keyword>
<dbReference type="AlphaFoldDB" id="A0A1H8ULH2"/>
<accession>A0A1H8ULH2</accession>
<dbReference type="STRING" id="112903.SAMN04490178_1098"/>
<feature type="transmembrane region" description="Helical" evidence="1">
    <location>
        <begin position="6"/>
        <end position="28"/>
    </location>
</feature>
<sequence length="135" mass="15212">MNSLSLEALLVYLFILILLQGLLGIYQLKKITRTLGRLQRMGICGCGSARHWTGWRVYYLILADSTGRIRSAYRLKGISLGTAFIPDKKFTFSEISELLADYGQRKKLTLQETAQLRAAEEVHRKLAALPVARAI</sequence>
<reference evidence="2 3" key="1">
    <citation type="submission" date="2016-10" db="EMBL/GenBank/DDBJ databases">
        <authorList>
            <person name="de Groot N.N."/>
        </authorList>
    </citation>
    <scope>NUCLEOTIDE SEQUENCE [LARGE SCALE GENOMIC DNA]</scope>
    <source>
        <strain evidence="2 3">DSM 13305</strain>
    </source>
</reference>
<keyword evidence="1" id="KW-0472">Membrane</keyword>
<proteinExistence type="predicted"/>
<dbReference type="Proteomes" id="UP000198847">
    <property type="component" value="Unassembled WGS sequence"/>
</dbReference>
<dbReference type="OrthoDB" id="1686232at2"/>